<dbReference type="Proteomes" id="UP001261666">
    <property type="component" value="Unassembled WGS sequence"/>
</dbReference>
<proteinExistence type="predicted"/>
<dbReference type="EMBL" id="JAVIZJ010000007">
    <property type="protein sequence ID" value="MDR6211016.1"/>
    <property type="molecule type" value="Genomic_DNA"/>
</dbReference>
<keyword evidence="2" id="KW-1185">Reference proteome</keyword>
<evidence type="ECO:0000313" key="2">
    <source>
        <dbReference type="Proteomes" id="UP001261666"/>
    </source>
</evidence>
<organism evidence="1 2">
    <name type="scientific">Nocardioides zeae</name>
    <dbReference type="NCBI Taxonomy" id="1457234"/>
    <lineage>
        <taxon>Bacteria</taxon>
        <taxon>Bacillati</taxon>
        <taxon>Actinomycetota</taxon>
        <taxon>Actinomycetes</taxon>
        <taxon>Propionibacteriales</taxon>
        <taxon>Nocardioidaceae</taxon>
        <taxon>Nocardioides</taxon>
    </lineage>
</organism>
<gene>
    <name evidence="1" type="ORF">QE364_002735</name>
</gene>
<name>A0ACC6IJY5_9ACTN</name>
<comment type="caution">
    <text evidence="1">The sequence shown here is derived from an EMBL/GenBank/DDBJ whole genome shotgun (WGS) entry which is preliminary data.</text>
</comment>
<protein>
    <submittedName>
        <fullName evidence="1">Exopolysaccharide biosynthesis polyprenyl glycosylphosphotransferase</fullName>
    </submittedName>
</protein>
<reference evidence="1" key="1">
    <citation type="submission" date="2023-08" db="EMBL/GenBank/DDBJ databases">
        <title>Functional and genomic diversity of the sorghum phyllosphere microbiome.</title>
        <authorList>
            <person name="Shade A."/>
        </authorList>
    </citation>
    <scope>NUCLEOTIDE SEQUENCE</scope>
    <source>
        <strain evidence="1">SORGH_AS_0885</strain>
    </source>
</reference>
<evidence type="ECO:0000313" key="1">
    <source>
        <dbReference type="EMBL" id="MDR6211016.1"/>
    </source>
</evidence>
<accession>A0ACC6IJY5</accession>
<sequence length="546" mass="59454">MVGHASRAAPPARTFGVIHLRVWRTCHLCEADAWKLHVPQNEQRSFLVAHPSEPALTLALDPLRRDGAAIDSARGFRHRALVSIPLTALATDTIAIVVTAALAITGRNRLDFFEAGSDVSDTLGVVGPIMFCAWIATIAVSGGYARSVFGAGPDEYKRVVNASLLTAAVVGVGCYLAKFPLSRGFFFLAFAIGIPLLVLGRFGLRRALHKAYRLGVLQHRVVIAGRPSHVDEIAAVLDRESWLGYRIVGAVTPAGHVSTTTASGIPVIGDSADLASVASGADADIVFFANGAFRTSDEMRRAAWDLEQHRTQVVVAPSVTDVARERITVRPVGGLPLMHLDTARSTKASRWAKRTFDLIGASVLVVVLSPILVLAAVRVWAFDRGPILFRQTRTGRDGVEFACLKFRSMVTNAEELLATLHAEAGFDGGLFKMKEDPRITKPGTWLRRFSIDELPQLFNVIRGEMSLVGPRPPLPAEVATYDSDMRRRLRVLPGMTGLWQVSGRSDLSWEEAIRLDIYYVDNWSMMQDLSILARTVGAVVSSRGAY</sequence>